<gene>
    <name evidence="1" type="ORF">K3G42_018745</name>
</gene>
<protein>
    <submittedName>
        <fullName evidence="1">Uncharacterized protein</fullName>
    </submittedName>
</protein>
<sequence>MNNSNSSDPVNSTEHQDVKEKQVKKPKSQEDHEDESSAEELAMHSQPQDSPKEIVPYSGSEVIDREDETADVSERDACHLTEHPKWWIRKDDEFFHFVIVCFAVGTLLVCFYKYKDWTVSVGVGLITFATLETTGIYFGLVCRIRAVMDSFVPLLKRVRLPGFKKTN</sequence>
<evidence type="ECO:0000313" key="1">
    <source>
        <dbReference type="EMBL" id="KAH7992050.1"/>
    </source>
</evidence>
<proteinExistence type="predicted"/>
<reference evidence="1" key="1">
    <citation type="submission" date="2021-08" db="EMBL/GenBank/DDBJ databases">
        <title>The first chromosome-level gecko genome reveals the dynamic sex chromosomes of Neotropical dwarf geckos (Sphaerodactylidae: Sphaerodactylus).</title>
        <authorList>
            <person name="Pinto B.J."/>
            <person name="Keating S.E."/>
            <person name="Gamble T."/>
        </authorList>
    </citation>
    <scope>NUCLEOTIDE SEQUENCE</scope>
    <source>
        <strain evidence="1">TG3544</strain>
    </source>
</reference>
<comment type="caution">
    <text evidence="1">The sequence shown here is derived from an EMBL/GenBank/DDBJ whole genome shotgun (WGS) entry which is preliminary data.</text>
</comment>
<dbReference type="EMBL" id="CM037616">
    <property type="protein sequence ID" value="KAH7992050.1"/>
    <property type="molecule type" value="Genomic_DNA"/>
</dbReference>
<keyword evidence="2" id="KW-1185">Reference proteome</keyword>
<dbReference type="Proteomes" id="UP000827872">
    <property type="component" value="Linkage Group LG03"/>
</dbReference>
<accession>A0ACB8EIB5</accession>
<evidence type="ECO:0000313" key="2">
    <source>
        <dbReference type="Proteomes" id="UP000827872"/>
    </source>
</evidence>
<name>A0ACB8EIB5_9SAUR</name>
<organism evidence="1 2">
    <name type="scientific">Sphaerodactylus townsendi</name>
    <dbReference type="NCBI Taxonomy" id="933632"/>
    <lineage>
        <taxon>Eukaryota</taxon>
        <taxon>Metazoa</taxon>
        <taxon>Chordata</taxon>
        <taxon>Craniata</taxon>
        <taxon>Vertebrata</taxon>
        <taxon>Euteleostomi</taxon>
        <taxon>Lepidosauria</taxon>
        <taxon>Squamata</taxon>
        <taxon>Bifurcata</taxon>
        <taxon>Gekkota</taxon>
        <taxon>Sphaerodactylidae</taxon>
        <taxon>Sphaerodactylus</taxon>
    </lineage>
</organism>